<feature type="region of interest" description="Disordered" evidence="1">
    <location>
        <begin position="77"/>
        <end position="104"/>
    </location>
</feature>
<organism evidence="2 3">
    <name type="scientific">Postia placenta MAD-698-R-SB12</name>
    <dbReference type="NCBI Taxonomy" id="670580"/>
    <lineage>
        <taxon>Eukaryota</taxon>
        <taxon>Fungi</taxon>
        <taxon>Dikarya</taxon>
        <taxon>Basidiomycota</taxon>
        <taxon>Agaricomycotina</taxon>
        <taxon>Agaricomycetes</taxon>
        <taxon>Polyporales</taxon>
        <taxon>Adustoporiaceae</taxon>
        <taxon>Rhodonia</taxon>
    </lineage>
</organism>
<dbReference type="GeneID" id="36329030"/>
<dbReference type="EMBL" id="KZ110592">
    <property type="protein sequence ID" value="OSX65886.1"/>
    <property type="molecule type" value="Genomic_DNA"/>
</dbReference>
<evidence type="ECO:0000256" key="1">
    <source>
        <dbReference type="SAM" id="MobiDB-lite"/>
    </source>
</evidence>
<dbReference type="AlphaFoldDB" id="A0A1X6NBR2"/>
<accession>A0A1X6NBR2</accession>
<sequence>MCYYLRTYHKYDCGHEVLFRREYLDCNGYNCRASRFHNPNEHICYGNPGCTDEMPDDQRLVIVQPLELCNPCRGIPEHPTNGVDGHSESESEEGGSEGNGDDAE</sequence>
<keyword evidence="3" id="KW-1185">Reference proteome</keyword>
<reference evidence="2 3" key="1">
    <citation type="submission" date="2017-04" db="EMBL/GenBank/DDBJ databases">
        <title>Genome Sequence of the Model Brown-Rot Fungus Postia placenta SB12.</title>
        <authorList>
            <consortium name="DOE Joint Genome Institute"/>
            <person name="Gaskell J."/>
            <person name="Kersten P."/>
            <person name="Larrondo L.F."/>
            <person name="Canessa P."/>
            <person name="Martinez D."/>
            <person name="Hibbett D."/>
            <person name="Schmoll M."/>
            <person name="Kubicek C.P."/>
            <person name="Martinez A.T."/>
            <person name="Yadav J."/>
            <person name="Master E."/>
            <person name="Magnuson J.K."/>
            <person name="James T."/>
            <person name="Yaver D."/>
            <person name="Berka R."/>
            <person name="Labutti K."/>
            <person name="Lipzen A."/>
            <person name="Aerts A."/>
            <person name="Barry K."/>
            <person name="Henrissat B."/>
            <person name="Blanchette R."/>
            <person name="Grigoriev I."/>
            <person name="Cullen D."/>
        </authorList>
    </citation>
    <scope>NUCLEOTIDE SEQUENCE [LARGE SCALE GENOMIC DNA]</scope>
    <source>
        <strain evidence="2 3">MAD-698-R-SB12</strain>
    </source>
</reference>
<dbReference type="OrthoDB" id="2800331at2759"/>
<evidence type="ECO:0000313" key="2">
    <source>
        <dbReference type="EMBL" id="OSX65886.1"/>
    </source>
</evidence>
<dbReference type="Proteomes" id="UP000194127">
    <property type="component" value="Unassembled WGS sequence"/>
</dbReference>
<protein>
    <submittedName>
        <fullName evidence="2">Uncharacterized protein</fullName>
    </submittedName>
</protein>
<proteinExistence type="predicted"/>
<evidence type="ECO:0000313" key="3">
    <source>
        <dbReference type="Proteomes" id="UP000194127"/>
    </source>
</evidence>
<name>A0A1X6NBR2_9APHY</name>
<gene>
    <name evidence="2" type="ORF">POSPLADRAFT_1131430</name>
</gene>
<feature type="compositionally biased region" description="Acidic residues" evidence="1">
    <location>
        <begin position="90"/>
        <end position="104"/>
    </location>
</feature>
<dbReference type="RefSeq" id="XP_024342680.1">
    <property type="nucleotide sequence ID" value="XM_024484081.1"/>
</dbReference>